<dbReference type="SUPFAM" id="SSF49464">
    <property type="entry name" value="Carboxypeptidase regulatory domain-like"/>
    <property type="match status" value="1"/>
</dbReference>
<comment type="similarity">
    <text evidence="8 9">Belongs to the TonB-dependent receptor family.</text>
</comment>
<evidence type="ECO:0000259" key="12">
    <source>
        <dbReference type="Pfam" id="PF07715"/>
    </source>
</evidence>
<dbReference type="Pfam" id="PF00593">
    <property type="entry name" value="TonB_dep_Rec_b-barrel"/>
    <property type="match status" value="1"/>
</dbReference>
<dbReference type="InterPro" id="IPR008969">
    <property type="entry name" value="CarboxyPept-like_regulatory"/>
</dbReference>
<keyword evidence="2 8" id="KW-0813">Transport</keyword>
<keyword evidence="14" id="KW-1185">Reference proteome</keyword>
<dbReference type="InterPro" id="IPR023996">
    <property type="entry name" value="TonB-dep_OMP_SusC/RagA"/>
</dbReference>
<keyword evidence="4 8" id="KW-0812">Transmembrane</keyword>
<name>A0A285ZPC5_9SPHI</name>
<reference evidence="14" key="1">
    <citation type="submission" date="2017-09" db="EMBL/GenBank/DDBJ databases">
        <authorList>
            <person name="Varghese N."/>
            <person name="Submissions S."/>
        </authorList>
    </citation>
    <scope>NUCLEOTIDE SEQUENCE [LARGE SCALE GENOMIC DNA]</scope>
    <source>
        <strain evidence="14">CGMCC 1.12803</strain>
    </source>
</reference>
<dbReference type="GO" id="GO:0009279">
    <property type="term" value="C:cell outer membrane"/>
    <property type="evidence" value="ECO:0007669"/>
    <property type="project" value="UniProtKB-SubCell"/>
</dbReference>
<dbReference type="InterPro" id="IPR037066">
    <property type="entry name" value="Plug_dom_sf"/>
</dbReference>
<dbReference type="RefSeq" id="WP_097127605.1">
    <property type="nucleotide sequence ID" value="NZ_OCMT01000001.1"/>
</dbReference>
<evidence type="ECO:0000256" key="3">
    <source>
        <dbReference type="ARBA" id="ARBA00022452"/>
    </source>
</evidence>
<dbReference type="SUPFAM" id="SSF56935">
    <property type="entry name" value="Porins"/>
    <property type="match status" value="1"/>
</dbReference>
<evidence type="ECO:0000259" key="11">
    <source>
        <dbReference type="Pfam" id="PF00593"/>
    </source>
</evidence>
<dbReference type="InterPro" id="IPR039426">
    <property type="entry name" value="TonB-dep_rcpt-like"/>
</dbReference>
<dbReference type="InterPro" id="IPR023997">
    <property type="entry name" value="TonB-dep_OMP_SusC/RagA_CS"/>
</dbReference>
<evidence type="ECO:0000313" key="13">
    <source>
        <dbReference type="EMBL" id="SOD11487.1"/>
    </source>
</evidence>
<feature type="domain" description="TonB-dependent receptor-like beta-barrel" evidence="11">
    <location>
        <begin position="405"/>
        <end position="774"/>
    </location>
</feature>
<dbReference type="PROSITE" id="PS52016">
    <property type="entry name" value="TONB_DEPENDENT_REC_3"/>
    <property type="match status" value="1"/>
</dbReference>
<evidence type="ECO:0000256" key="10">
    <source>
        <dbReference type="SAM" id="SignalP"/>
    </source>
</evidence>
<keyword evidence="3 8" id="KW-1134">Transmembrane beta strand</keyword>
<dbReference type="NCBIfam" id="TIGR04057">
    <property type="entry name" value="SusC_RagA_signa"/>
    <property type="match status" value="1"/>
</dbReference>
<dbReference type="Proteomes" id="UP000219281">
    <property type="component" value="Unassembled WGS sequence"/>
</dbReference>
<evidence type="ECO:0000256" key="4">
    <source>
        <dbReference type="ARBA" id="ARBA00022692"/>
    </source>
</evidence>
<evidence type="ECO:0000256" key="6">
    <source>
        <dbReference type="ARBA" id="ARBA00023136"/>
    </source>
</evidence>
<protein>
    <submittedName>
        <fullName evidence="13">TonB-linked outer membrane protein, SusC/RagA family</fullName>
    </submittedName>
</protein>
<dbReference type="Gene3D" id="2.60.40.1120">
    <property type="entry name" value="Carboxypeptidase-like, regulatory domain"/>
    <property type="match status" value="1"/>
</dbReference>
<evidence type="ECO:0000256" key="2">
    <source>
        <dbReference type="ARBA" id="ARBA00022448"/>
    </source>
</evidence>
<keyword evidence="5 9" id="KW-0798">TonB box</keyword>
<accession>A0A285ZPC5</accession>
<dbReference type="InterPro" id="IPR012910">
    <property type="entry name" value="Plug_dom"/>
</dbReference>
<dbReference type="Pfam" id="PF07715">
    <property type="entry name" value="Plug"/>
    <property type="match status" value="1"/>
</dbReference>
<dbReference type="NCBIfam" id="TIGR04056">
    <property type="entry name" value="OMP_RagA_SusC"/>
    <property type="match status" value="1"/>
</dbReference>
<keyword evidence="6 8" id="KW-0472">Membrane</keyword>
<feature type="chain" id="PRO_5012176799" evidence="10">
    <location>
        <begin position="20"/>
        <end position="1044"/>
    </location>
</feature>
<dbReference type="InterPro" id="IPR000531">
    <property type="entry name" value="Beta-barrel_TonB"/>
</dbReference>
<keyword evidence="10" id="KW-0732">Signal</keyword>
<sequence>MRKILIFLLSMLTSIQIFAQSTKQVTGTVKDFETGETLIGASVTVKGKTLGAVTDVNGKFTIKITDSDEVLIFKYISYTSQEVSIKGKSSVEVRLRPDNVSLNEIVVVGYGEVQRKDLTGAVGSVKIEDLQKAPVGSAVEALAGRVAGVQVSSESGKPGAGVNIVVRGANSITQDNSPLYVIDGFPMEDANASILNPAEIESIEVLKDASSTAIYGARGANGVIMITTKRGKEGAPTINYNAYAGVQKIINKIGLMDAYEYVKLHAERDPVGILTNYLRDGRTLDYYRDVEQIDWQDRLFQSAPMQNHSISVMGGSKNTKYSVSGNLFDQDGILINSGFNRKQFKFTLDQTFNDKFKVGTSVIYTGSKLYGANPATPDQSYSAMNYLMYSVWGYRPTSFSGVELEDLLTDPDLSADDGRNDFRINPILSAKNELRQTFENRLVANGFAEYSFSKSLKFKVTGGINNGAYRQETFNNSQTRYGYFASTDKVNGAIMYTNSNTWQNENLLTYTKKFGKHNLNAVGGLIFQENNYKRYGLRATQMPNEVLGLAGLSQGISQPVTSLNSEWSLMSYLGRVNYNYKYKYYITASFRADGSSKFRDGNRWGYFPSTALSWRIINEDFMKKYKFISDAKLRAGYGVTGNNRVSDFATYTQMNFDNTGPTYNGYYSFNNSLTQGVFLSSLANPDLKWETTGQTNIGLDLGFFKQRISLTADYYKKITTNLLLNAQLPYSTGYANAFKNIGKTSNEGFELSITTENIKTDKFNWTSSFNIAFNKNKVLELTENQESLISTVPWDQNYRELPGYIVKKGQPLGQIYGFIWDGVYQYADFDQLPSGAYQLKSGITTNGNTRTLIQPGDIKYRDLNGDGVVNDLDRTVIGRSYPIHQGGFSNSFRYKNFDLSVFLQWSYGNDVLNANRLLFEAGNKPYLNQYATFSDRWTPTNTNTDMFRVNGQGPTAYSSRIVEDGSYLRLKTVDFGYRLPSELLKRIKLKSARVYVSAQNLFTITNYSGYDPEVAVYYSPLTPGFDYSSYPRPKTFVFGLNVSL</sequence>
<dbReference type="Pfam" id="PF13715">
    <property type="entry name" value="CarbopepD_reg_2"/>
    <property type="match status" value="1"/>
</dbReference>
<dbReference type="Gene3D" id="2.40.170.20">
    <property type="entry name" value="TonB-dependent receptor, beta-barrel domain"/>
    <property type="match status" value="1"/>
</dbReference>
<proteinExistence type="inferred from homology"/>
<dbReference type="EMBL" id="OCMT01000001">
    <property type="protein sequence ID" value="SOD11487.1"/>
    <property type="molecule type" value="Genomic_DNA"/>
</dbReference>
<dbReference type="FunFam" id="2.170.130.10:FF:000008">
    <property type="entry name" value="SusC/RagA family TonB-linked outer membrane protein"/>
    <property type="match status" value="1"/>
</dbReference>
<dbReference type="InterPro" id="IPR036942">
    <property type="entry name" value="Beta-barrel_TonB_sf"/>
</dbReference>
<evidence type="ECO:0000256" key="8">
    <source>
        <dbReference type="PROSITE-ProRule" id="PRU01360"/>
    </source>
</evidence>
<evidence type="ECO:0000256" key="7">
    <source>
        <dbReference type="ARBA" id="ARBA00023237"/>
    </source>
</evidence>
<evidence type="ECO:0000256" key="5">
    <source>
        <dbReference type="ARBA" id="ARBA00023077"/>
    </source>
</evidence>
<evidence type="ECO:0000256" key="9">
    <source>
        <dbReference type="RuleBase" id="RU003357"/>
    </source>
</evidence>
<feature type="signal peptide" evidence="10">
    <location>
        <begin position="1"/>
        <end position="19"/>
    </location>
</feature>
<dbReference type="Gene3D" id="2.170.130.10">
    <property type="entry name" value="TonB-dependent receptor, plug domain"/>
    <property type="match status" value="1"/>
</dbReference>
<evidence type="ECO:0000313" key="14">
    <source>
        <dbReference type="Proteomes" id="UP000219281"/>
    </source>
</evidence>
<keyword evidence="7 8" id="KW-0998">Cell outer membrane</keyword>
<gene>
    <name evidence="13" type="ORF">SAMN06297358_0175</name>
</gene>
<dbReference type="AlphaFoldDB" id="A0A285ZPC5"/>
<organism evidence="13 14">
    <name type="scientific">Pedobacter xixiisoli</name>
    <dbReference type="NCBI Taxonomy" id="1476464"/>
    <lineage>
        <taxon>Bacteria</taxon>
        <taxon>Pseudomonadati</taxon>
        <taxon>Bacteroidota</taxon>
        <taxon>Sphingobacteriia</taxon>
        <taxon>Sphingobacteriales</taxon>
        <taxon>Sphingobacteriaceae</taxon>
        <taxon>Pedobacter</taxon>
    </lineage>
</organism>
<comment type="subcellular location">
    <subcellularLocation>
        <location evidence="1 8">Cell outer membrane</location>
        <topology evidence="1 8">Multi-pass membrane protein</topology>
    </subcellularLocation>
</comment>
<dbReference type="OrthoDB" id="9768177at2"/>
<evidence type="ECO:0000256" key="1">
    <source>
        <dbReference type="ARBA" id="ARBA00004571"/>
    </source>
</evidence>
<feature type="domain" description="TonB-dependent receptor plug" evidence="12">
    <location>
        <begin position="116"/>
        <end position="223"/>
    </location>
</feature>